<protein>
    <submittedName>
        <fullName evidence="2">Uncharacterized protein</fullName>
    </submittedName>
</protein>
<evidence type="ECO:0000256" key="1">
    <source>
        <dbReference type="SAM" id="MobiDB-lite"/>
    </source>
</evidence>
<accession>A0A6J4LX62</accession>
<feature type="region of interest" description="Disordered" evidence="1">
    <location>
        <begin position="17"/>
        <end position="52"/>
    </location>
</feature>
<organism evidence="2">
    <name type="scientific">uncultured Gemmatimonadota bacterium</name>
    <dbReference type="NCBI Taxonomy" id="203437"/>
    <lineage>
        <taxon>Bacteria</taxon>
        <taxon>Pseudomonadati</taxon>
        <taxon>Gemmatimonadota</taxon>
        <taxon>environmental samples</taxon>
    </lineage>
</organism>
<dbReference type="AlphaFoldDB" id="A0A6J4LX62"/>
<evidence type="ECO:0000313" key="2">
    <source>
        <dbReference type="EMBL" id="CAA9342307.1"/>
    </source>
</evidence>
<proteinExistence type="predicted"/>
<reference evidence="2" key="1">
    <citation type="submission" date="2020-02" db="EMBL/GenBank/DDBJ databases">
        <authorList>
            <person name="Meier V. D."/>
        </authorList>
    </citation>
    <scope>NUCLEOTIDE SEQUENCE</scope>
    <source>
        <strain evidence="2">AVDCRST_MAG68</strain>
    </source>
</reference>
<gene>
    <name evidence="2" type="ORF">AVDCRST_MAG68-3052</name>
</gene>
<sequence length="60" mass="6127">MSLGTRFSSGPGLHQLLSHAGMCGNRPPLPLSGEGGRGGEGPMRRGTGKTHLPLCLCVSV</sequence>
<dbReference type="EMBL" id="CADCTW010000145">
    <property type="protein sequence ID" value="CAA9342307.1"/>
    <property type="molecule type" value="Genomic_DNA"/>
</dbReference>
<name>A0A6J4LX62_9BACT</name>